<protein>
    <submittedName>
        <fullName evidence="2">ALP1-like protein</fullName>
    </submittedName>
</protein>
<dbReference type="Proteomes" id="UP001151760">
    <property type="component" value="Unassembled WGS sequence"/>
</dbReference>
<feature type="transmembrane region" description="Helical" evidence="1">
    <location>
        <begin position="85"/>
        <end position="111"/>
    </location>
</feature>
<keyword evidence="1" id="KW-0472">Membrane</keyword>
<keyword evidence="1" id="KW-0812">Transmembrane</keyword>
<dbReference type="PANTHER" id="PTHR47150">
    <property type="entry name" value="OS12G0169200 PROTEIN"/>
    <property type="match status" value="1"/>
</dbReference>
<name>A0ABQ5C4U4_9ASTR</name>
<dbReference type="PANTHER" id="PTHR47150:SF4">
    <property type="entry name" value="HARBINGER TRANSPOSASE-DERIVED PROTEIN-RELATED"/>
    <property type="match status" value="1"/>
</dbReference>
<proteinExistence type="predicted"/>
<sequence>MKCTFAIRQMAYEAVPDTLDEYLQMGATTARDSLRLFCKAIMELYGEEFLRKPTYTDMEKLYAYHEEKHGFPGMLGSIDYTDWSFVPSCFAILTLSLCSIMLYSILVLVFCDLSFVYGSLFALTDCAVPERVATFFEISWNAKMASNSIDKKPTDTKSVIVSSVPVNSIDDLNTAARN</sequence>
<keyword evidence="3" id="KW-1185">Reference proteome</keyword>
<evidence type="ECO:0000313" key="3">
    <source>
        <dbReference type="Proteomes" id="UP001151760"/>
    </source>
</evidence>
<accession>A0ABQ5C4U4</accession>
<comment type="caution">
    <text evidence="2">The sequence shown here is derived from an EMBL/GenBank/DDBJ whole genome shotgun (WGS) entry which is preliminary data.</text>
</comment>
<reference evidence="2" key="1">
    <citation type="journal article" date="2022" name="Int. J. Mol. Sci.">
        <title>Draft Genome of Tanacetum Coccineum: Genomic Comparison of Closely Related Tanacetum-Family Plants.</title>
        <authorList>
            <person name="Yamashiro T."/>
            <person name="Shiraishi A."/>
            <person name="Nakayama K."/>
            <person name="Satake H."/>
        </authorList>
    </citation>
    <scope>NUCLEOTIDE SEQUENCE</scope>
</reference>
<gene>
    <name evidence="2" type="ORF">Tco_0890216</name>
</gene>
<keyword evidence="1" id="KW-1133">Transmembrane helix</keyword>
<dbReference type="EMBL" id="BQNB010013789">
    <property type="protein sequence ID" value="GJT20279.1"/>
    <property type="molecule type" value="Genomic_DNA"/>
</dbReference>
<organism evidence="2 3">
    <name type="scientific">Tanacetum coccineum</name>
    <dbReference type="NCBI Taxonomy" id="301880"/>
    <lineage>
        <taxon>Eukaryota</taxon>
        <taxon>Viridiplantae</taxon>
        <taxon>Streptophyta</taxon>
        <taxon>Embryophyta</taxon>
        <taxon>Tracheophyta</taxon>
        <taxon>Spermatophyta</taxon>
        <taxon>Magnoliopsida</taxon>
        <taxon>eudicotyledons</taxon>
        <taxon>Gunneridae</taxon>
        <taxon>Pentapetalae</taxon>
        <taxon>asterids</taxon>
        <taxon>campanulids</taxon>
        <taxon>Asterales</taxon>
        <taxon>Asteraceae</taxon>
        <taxon>Asteroideae</taxon>
        <taxon>Anthemideae</taxon>
        <taxon>Anthemidinae</taxon>
        <taxon>Tanacetum</taxon>
    </lineage>
</organism>
<evidence type="ECO:0000313" key="2">
    <source>
        <dbReference type="EMBL" id="GJT20279.1"/>
    </source>
</evidence>
<reference evidence="2" key="2">
    <citation type="submission" date="2022-01" db="EMBL/GenBank/DDBJ databases">
        <authorList>
            <person name="Yamashiro T."/>
            <person name="Shiraishi A."/>
            <person name="Satake H."/>
            <person name="Nakayama K."/>
        </authorList>
    </citation>
    <scope>NUCLEOTIDE SEQUENCE</scope>
</reference>
<evidence type="ECO:0000256" key="1">
    <source>
        <dbReference type="SAM" id="Phobius"/>
    </source>
</evidence>